<keyword evidence="3" id="KW-1185">Reference proteome</keyword>
<dbReference type="OrthoDB" id="5866121at2759"/>
<evidence type="ECO:0000313" key="2">
    <source>
        <dbReference type="EMBL" id="PIO71376.1"/>
    </source>
</evidence>
<reference evidence="2 3" key="1">
    <citation type="submission" date="2015-09" db="EMBL/GenBank/DDBJ databases">
        <title>Draft genome of the parasitic nematode Teladorsagia circumcincta isolate WARC Sus (inbred).</title>
        <authorList>
            <person name="Mitreva M."/>
        </authorList>
    </citation>
    <scope>NUCLEOTIDE SEQUENCE [LARGE SCALE GENOMIC DNA]</scope>
    <source>
        <strain evidence="2 3">S</strain>
    </source>
</reference>
<evidence type="ECO:0000256" key="1">
    <source>
        <dbReference type="SAM" id="MobiDB-lite"/>
    </source>
</evidence>
<feature type="region of interest" description="Disordered" evidence="1">
    <location>
        <begin position="126"/>
        <end position="166"/>
    </location>
</feature>
<accession>A0A2G9UML1</accession>
<dbReference type="EMBL" id="KZ345971">
    <property type="protein sequence ID" value="PIO71376.1"/>
    <property type="molecule type" value="Genomic_DNA"/>
</dbReference>
<dbReference type="PANTHER" id="PTHR23322">
    <property type="entry name" value="FAS-ASSOCIATED PROTEIN"/>
    <property type="match status" value="1"/>
</dbReference>
<evidence type="ECO:0000313" key="3">
    <source>
        <dbReference type="Proteomes" id="UP000230423"/>
    </source>
</evidence>
<proteinExistence type="predicted"/>
<protein>
    <recommendedName>
        <fullName evidence="4">UBX domain-containing protein</fullName>
    </recommendedName>
</protein>
<dbReference type="Proteomes" id="UP000230423">
    <property type="component" value="Unassembled WGS sequence"/>
</dbReference>
<gene>
    <name evidence="2" type="ORF">TELCIR_06731</name>
</gene>
<evidence type="ECO:0008006" key="4">
    <source>
        <dbReference type="Google" id="ProtNLM"/>
    </source>
</evidence>
<organism evidence="2 3">
    <name type="scientific">Teladorsagia circumcincta</name>
    <name type="common">Brown stomach worm</name>
    <name type="synonym">Ostertagia circumcincta</name>
    <dbReference type="NCBI Taxonomy" id="45464"/>
    <lineage>
        <taxon>Eukaryota</taxon>
        <taxon>Metazoa</taxon>
        <taxon>Ecdysozoa</taxon>
        <taxon>Nematoda</taxon>
        <taxon>Chromadorea</taxon>
        <taxon>Rhabditida</taxon>
        <taxon>Rhabditina</taxon>
        <taxon>Rhabditomorpha</taxon>
        <taxon>Strongyloidea</taxon>
        <taxon>Trichostrongylidae</taxon>
        <taxon>Teladorsagia</taxon>
    </lineage>
</organism>
<dbReference type="GO" id="GO:0043130">
    <property type="term" value="F:ubiquitin binding"/>
    <property type="evidence" value="ECO:0007669"/>
    <property type="project" value="TreeGrafter"/>
</dbReference>
<dbReference type="AlphaFoldDB" id="A0A2G9UML1"/>
<sequence>MVRQVLTDNDFNETLLNFNVVLWGADPRTPAGKDGNQIFVCWFFFVKTLVYWKFIAAYKLRVSTFPAFAALSSRDHNMLMRVEMPVEARQIWPLLRQCALEELEQREEEEFRRRLLRENRQLMEQQEREYRESEERDRAMMAERRRQQELKEAEIQKQQQEEKERQDKIAWRLEGLRELREEFLAKQISDDCDGADSIRVIVRYPSGDTSQHKFAPDDNTKTSICIWCD</sequence>
<name>A0A2G9UML1_TELCI</name>
<dbReference type="InterPro" id="IPR050730">
    <property type="entry name" value="UBX_domain-protein"/>
</dbReference>